<protein>
    <submittedName>
        <fullName evidence="1">Uncharacterized protein</fullName>
    </submittedName>
</protein>
<accession>A0ABP8FG39</accession>
<sequence>MAKVIIAREAVWVVGENTNNGVSWSYATTTTTTTTTTATDGSIDHAYAR</sequence>
<proteinExistence type="predicted"/>
<comment type="caution">
    <text evidence="1">The sequence shown here is derived from an EMBL/GenBank/DDBJ whole genome shotgun (WGS) entry which is preliminary data.</text>
</comment>
<name>A0ABP8FG39_9BACT</name>
<dbReference type="Proteomes" id="UP001501844">
    <property type="component" value="Unassembled WGS sequence"/>
</dbReference>
<gene>
    <name evidence="1" type="ORF">GCM10023183_14450</name>
</gene>
<keyword evidence="2" id="KW-1185">Reference proteome</keyword>
<organism evidence="1 2">
    <name type="scientific">Nibribacter koreensis</name>
    <dbReference type="NCBI Taxonomy" id="1084519"/>
    <lineage>
        <taxon>Bacteria</taxon>
        <taxon>Pseudomonadati</taxon>
        <taxon>Bacteroidota</taxon>
        <taxon>Cytophagia</taxon>
        <taxon>Cytophagales</taxon>
        <taxon>Hymenobacteraceae</taxon>
        <taxon>Nibribacter</taxon>
    </lineage>
</organism>
<dbReference type="EMBL" id="BAABGX010000002">
    <property type="protein sequence ID" value="GAA4302633.1"/>
    <property type="molecule type" value="Genomic_DNA"/>
</dbReference>
<evidence type="ECO:0000313" key="2">
    <source>
        <dbReference type="Proteomes" id="UP001501844"/>
    </source>
</evidence>
<evidence type="ECO:0000313" key="1">
    <source>
        <dbReference type="EMBL" id="GAA4302633.1"/>
    </source>
</evidence>
<reference evidence="2" key="1">
    <citation type="journal article" date="2019" name="Int. J. Syst. Evol. Microbiol.">
        <title>The Global Catalogue of Microorganisms (GCM) 10K type strain sequencing project: providing services to taxonomists for standard genome sequencing and annotation.</title>
        <authorList>
            <consortium name="The Broad Institute Genomics Platform"/>
            <consortium name="The Broad Institute Genome Sequencing Center for Infectious Disease"/>
            <person name="Wu L."/>
            <person name="Ma J."/>
        </authorList>
    </citation>
    <scope>NUCLEOTIDE SEQUENCE [LARGE SCALE GENOMIC DNA]</scope>
    <source>
        <strain evidence="2">JCM 17917</strain>
    </source>
</reference>